<proteinExistence type="predicted"/>
<protein>
    <submittedName>
        <fullName evidence="1">Uncharacterized protein</fullName>
    </submittedName>
</protein>
<sequence length="90" mass="10364">MHSAVEPNGCRPLSSSTSEPTQDLEAPRLAQRQVEEVERIPQKSTIETLCELFDPHDLASANIARMWRHQQQRSQHKGFVDHWAQADFQE</sequence>
<evidence type="ECO:0000313" key="1">
    <source>
        <dbReference type="EMBL" id="KAJ8112949.1"/>
    </source>
</evidence>
<comment type="caution">
    <text evidence="1">The sequence shown here is derived from an EMBL/GenBank/DDBJ whole genome shotgun (WGS) entry which is preliminary data.</text>
</comment>
<dbReference type="EMBL" id="JAPHNI010000286">
    <property type="protein sequence ID" value="KAJ8112949.1"/>
    <property type="molecule type" value="Genomic_DNA"/>
</dbReference>
<organism evidence="1 2">
    <name type="scientific">Boeremia exigua</name>
    <dbReference type="NCBI Taxonomy" id="749465"/>
    <lineage>
        <taxon>Eukaryota</taxon>
        <taxon>Fungi</taxon>
        <taxon>Dikarya</taxon>
        <taxon>Ascomycota</taxon>
        <taxon>Pezizomycotina</taxon>
        <taxon>Dothideomycetes</taxon>
        <taxon>Pleosporomycetidae</taxon>
        <taxon>Pleosporales</taxon>
        <taxon>Pleosporineae</taxon>
        <taxon>Didymellaceae</taxon>
        <taxon>Boeremia</taxon>
    </lineage>
</organism>
<accession>A0ACC2ICS0</accession>
<keyword evidence="2" id="KW-1185">Reference proteome</keyword>
<evidence type="ECO:0000313" key="2">
    <source>
        <dbReference type="Proteomes" id="UP001153331"/>
    </source>
</evidence>
<reference evidence="1" key="1">
    <citation type="submission" date="2022-11" db="EMBL/GenBank/DDBJ databases">
        <title>Genome Sequence of Boeremia exigua.</title>
        <authorList>
            <person name="Buettner E."/>
        </authorList>
    </citation>
    <scope>NUCLEOTIDE SEQUENCE</scope>
    <source>
        <strain evidence="1">CU02</strain>
    </source>
</reference>
<gene>
    <name evidence="1" type="ORF">OPT61_g4812</name>
</gene>
<dbReference type="Proteomes" id="UP001153331">
    <property type="component" value="Unassembled WGS sequence"/>
</dbReference>
<name>A0ACC2ICS0_9PLEO</name>